<comment type="similarity">
    <text evidence="4">Belongs to the pyruvate kinase family.</text>
</comment>
<evidence type="ECO:0000256" key="1">
    <source>
        <dbReference type="ARBA" id="ARBA00001946"/>
    </source>
</evidence>
<evidence type="ECO:0000256" key="8">
    <source>
        <dbReference type="ARBA" id="ARBA00022741"/>
    </source>
</evidence>
<evidence type="ECO:0000256" key="13">
    <source>
        <dbReference type="ARBA" id="ARBA00023317"/>
    </source>
</evidence>
<dbReference type="NCBIfam" id="NF004491">
    <property type="entry name" value="PRK05826.1"/>
    <property type="match status" value="1"/>
</dbReference>
<evidence type="ECO:0000256" key="5">
    <source>
        <dbReference type="ARBA" id="ARBA00012142"/>
    </source>
</evidence>
<keyword evidence="11" id="KW-0460">Magnesium</keyword>
<reference evidence="16" key="2">
    <citation type="submission" date="2021-04" db="EMBL/GenBank/DDBJ databases">
        <authorList>
            <person name="Podell S."/>
        </authorList>
    </citation>
    <scope>NUCLEOTIDE SEQUENCE</scope>
    <source>
        <strain evidence="16">Hildebrandi</strain>
    </source>
</reference>
<keyword evidence="17" id="KW-1185">Reference proteome</keyword>
<protein>
    <recommendedName>
        <fullName evidence="5">pyruvate kinase</fullName>
        <ecNumber evidence="5">2.7.1.40</ecNumber>
    </recommendedName>
</protein>
<evidence type="ECO:0000256" key="9">
    <source>
        <dbReference type="ARBA" id="ARBA00022777"/>
    </source>
</evidence>
<dbReference type="InterPro" id="IPR015793">
    <property type="entry name" value="Pyrv_Knase_brl"/>
</dbReference>
<evidence type="ECO:0000256" key="10">
    <source>
        <dbReference type="ARBA" id="ARBA00022840"/>
    </source>
</evidence>
<keyword evidence="10" id="KW-0067">ATP-binding</keyword>
<dbReference type="InterPro" id="IPR001697">
    <property type="entry name" value="Pyr_Knase"/>
</dbReference>
<evidence type="ECO:0000313" key="16">
    <source>
        <dbReference type="EMBL" id="KAG7364859.1"/>
    </source>
</evidence>
<dbReference type="GO" id="GO:0005524">
    <property type="term" value="F:ATP binding"/>
    <property type="evidence" value="ECO:0007669"/>
    <property type="project" value="UniProtKB-KW"/>
</dbReference>
<keyword evidence="8" id="KW-0547">Nucleotide-binding</keyword>
<keyword evidence="13 16" id="KW-0670">Pyruvate</keyword>
<dbReference type="PANTHER" id="PTHR11817">
    <property type="entry name" value="PYRUVATE KINASE"/>
    <property type="match status" value="1"/>
</dbReference>
<comment type="cofactor">
    <cofactor evidence="2">
        <name>K(+)</name>
        <dbReference type="ChEBI" id="CHEBI:29103"/>
    </cofactor>
</comment>
<evidence type="ECO:0000259" key="15">
    <source>
        <dbReference type="Pfam" id="PF02887"/>
    </source>
</evidence>
<dbReference type="EC" id="2.7.1.40" evidence="5"/>
<evidence type="ECO:0000256" key="12">
    <source>
        <dbReference type="ARBA" id="ARBA00023152"/>
    </source>
</evidence>
<dbReference type="InterPro" id="IPR015795">
    <property type="entry name" value="Pyrv_Knase_C"/>
</dbReference>
<feature type="domain" description="Pyruvate kinase barrel" evidence="14">
    <location>
        <begin position="84"/>
        <end position="431"/>
    </location>
</feature>
<evidence type="ECO:0000256" key="7">
    <source>
        <dbReference type="ARBA" id="ARBA00022723"/>
    </source>
</evidence>
<dbReference type="FunFam" id="2.40.33.10:FF:000001">
    <property type="entry name" value="Pyruvate kinase"/>
    <property type="match status" value="1"/>
</dbReference>
<reference evidence="16" key="1">
    <citation type="journal article" date="2021" name="Sci. Rep.">
        <title>Diploid genomic architecture of Nitzschia inconspicua, an elite biomass production diatom.</title>
        <authorList>
            <person name="Oliver A."/>
            <person name="Podell S."/>
            <person name="Pinowska A."/>
            <person name="Traller J.C."/>
            <person name="Smith S.R."/>
            <person name="McClure R."/>
            <person name="Beliaev A."/>
            <person name="Bohutskyi P."/>
            <person name="Hill E.A."/>
            <person name="Rabines A."/>
            <person name="Zheng H."/>
            <person name="Allen L.Z."/>
            <person name="Kuo A."/>
            <person name="Grigoriev I.V."/>
            <person name="Allen A.E."/>
            <person name="Hazlebeck D."/>
            <person name="Allen E.E."/>
        </authorList>
    </citation>
    <scope>NUCLEOTIDE SEQUENCE</scope>
    <source>
        <strain evidence="16">Hildebrandi</strain>
    </source>
</reference>
<feature type="domain" description="Pyruvate kinase C-terminal" evidence="15">
    <location>
        <begin position="473"/>
        <end position="577"/>
    </location>
</feature>
<comment type="caution">
    <text evidence="16">The sequence shown here is derived from an EMBL/GenBank/DDBJ whole genome shotgun (WGS) entry which is preliminary data.</text>
</comment>
<proteinExistence type="inferred from homology"/>
<dbReference type="OrthoDB" id="108365at2759"/>
<keyword evidence="7" id="KW-0479">Metal-binding</keyword>
<name>A0A9K3Q1J5_9STRA</name>
<keyword evidence="12" id="KW-0324">Glycolysis</keyword>
<evidence type="ECO:0000259" key="14">
    <source>
        <dbReference type="Pfam" id="PF00224"/>
    </source>
</evidence>
<dbReference type="Pfam" id="PF00224">
    <property type="entry name" value="PK"/>
    <property type="match status" value="1"/>
</dbReference>
<dbReference type="GO" id="GO:0030955">
    <property type="term" value="F:potassium ion binding"/>
    <property type="evidence" value="ECO:0007669"/>
    <property type="project" value="InterPro"/>
</dbReference>
<keyword evidence="9 16" id="KW-0418">Kinase</keyword>
<evidence type="ECO:0000256" key="11">
    <source>
        <dbReference type="ARBA" id="ARBA00022842"/>
    </source>
</evidence>
<dbReference type="Pfam" id="PF02887">
    <property type="entry name" value="PK_C"/>
    <property type="match status" value="1"/>
</dbReference>
<dbReference type="GO" id="GO:0000287">
    <property type="term" value="F:magnesium ion binding"/>
    <property type="evidence" value="ECO:0007669"/>
    <property type="project" value="InterPro"/>
</dbReference>
<evidence type="ECO:0000256" key="2">
    <source>
        <dbReference type="ARBA" id="ARBA00001958"/>
    </source>
</evidence>
<dbReference type="GO" id="GO:0016301">
    <property type="term" value="F:kinase activity"/>
    <property type="evidence" value="ECO:0007669"/>
    <property type="project" value="UniProtKB-KW"/>
</dbReference>
<comment type="pathway">
    <text evidence="3">Carbohydrate degradation; glycolysis; pyruvate from D-glyceraldehyde 3-phosphate: step 5/5.</text>
</comment>
<dbReference type="Proteomes" id="UP000693970">
    <property type="component" value="Unassembled WGS sequence"/>
</dbReference>
<dbReference type="GO" id="GO:0004743">
    <property type="term" value="F:pyruvate kinase activity"/>
    <property type="evidence" value="ECO:0007669"/>
    <property type="project" value="UniProtKB-EC"/>
</dbReference>
<comment type="cofactor">
    <cofactor evidence="1">
        <name>Mg(2+)</name>
        <dbReference type="ChEBI" id="CHEBI:18420"/>
    </cofactor>
</comment>
<evidence type="ECO:0000256" key="4">
    <source>
        <dbReference type="ARBA" id="ARBA00008663"/>
    </source>
</evidence>
<organism evidence="16 17">
    <name type="scientific">Nitzschia inconspicua</name>
    <dbReference type="NCBI Taxonomy" id="303405"/>
    <lineage>
        <taxon>Eukaryota</taxon>
        <taxon>Sar</taxon>
        <taxon>Stramenopiles</taxon>
        <taxon>Ochrophyta</taxon>
        <taxon>Bacillariophyta</taxon>
        <taxon>Bacillariophyceae</taxon>
        <taxon>Bacillariophycidae</taxon>
        <taxon>Bacillariales</taxon>
        <taxon>Bacillariaceae</taxon>
        <taxon>Nitzschia</taxon>
    </lineage>
</organism>
<sequence length="591" mass="64285">MMFRHLARQFTKLHHQAPVFFGGKGYHVAAAMSSTTASYSFATYSSKRHYSVKDYPVANREARALKTTFDLVDPNALATPPHQLTKIVATIGPTSEQLEPLQKVVQAGMKVMRLNFSHATKEEVELRIKNLALCQSSYDFDGPVDKVQDVLATLLDTRGPEIRSGKLAHDTSGHETISLVKGNTITLQTSDKYAEQSTDQNLFINYSKLHKCMSPGMKVLLDDGAVILTVTQVNDADGTVICSIDNSGELRSRAGVNLPMAETDLPAMSEKDKTDIKYGLEIDVDYVAASFIQTADGVREIRNYMRQCAKEMGWAPDRPLPLIISKIESASALKHFDEILQQSDGIMVARGDLGVEIPIQQVTNAQKEMIAACNAVGKPVIVATQMLESMAKNPRPTRAEVSDVTNAVYDGADAVMTSGETAKGKYPNETIKMMNDIIFSAENYAASGSLGSLYLHHSGDQSLYIGRKDAATAVAKGAVAASFANDCKAIIVLTDNGALPSLVSAFRPNCPIVTFCPNSKMARQLILTRGIYPVVGLQGLKHEEEKTTSAIKEAERMGFVKKGDSVVLVYVEKFGEGTCAHFKLADVPKSF</sequence>
<evidence type="ECO:0000313" key="17">
    <source>
        <dbReference type="Proteomes" id="UP000693970"/>
    </source>
</evidence>
<dbReference type="FunFam" id="3.20.20.60:FF:000025">
    <property type="entry name" value="Pyruvate kinase"/>
    <property type="match status" value="1"/>
</dbReference>
<evidence type="ECO:0000256" key="3">
    <source>
        <dbReference type="ARBA" id="ARBA00004997"/>
    </source>
</evidence>
<evidence type="ECO:0000256" key="6">
    <source>
        <dbReference type="ARBA" id="ARBA00022679"/>
    </source>
</evidence>
<keyword evidence="6" id="KW-0808">Transferase</keyword>
<dbReference type="NCBIfam" id="TIGR01064">
    <property type="entry name" value="pyruv_kin"/>
    <property type="match status" value="1"/>
</dbReference>
<dbReference type="EMBL" id="JAGRRH010000009">
    <property type="protein sequence ID" value="KAG7364859.1"/>
    <property type="molecule type" value="Genomic_DNA"/>
</dbReference>
<accession>A0A9K3Q1J5</accession>
<gene>
    <name evidence="16" type="ORF">IV203_038062</name>
</gene>
<dbReference type="AlphaFoldDB" id="A0A9K3Q1J5"/>